<feature type="active site" description="Nucleophile" evidence="4">
    <location>
        <position position="61"/>
    </location>
</feature>
<evidence type="ECO:0000259" key="5">
    <source>
        <dbReference type="PROSITE" id="PS51635"/>
    </source>
</evidence>
<dbReference type="SUPFAM" id="SSF52151">
    <property type="entry name" value="FabD/lysophospholipase-like"/>
    <property type="match status" value="1"/>
</dbReference>
<dbReference type="GO" id="GO:0046486">
    <property type="term" value="P:glycerolipid metabolic process"/>
    <property type="evidence" value="ECO:0007669"/>
    <property type="project" value="UniProtKB-ARBA"/>
</dbReference>
<dbReference type="EMBL" id="RIBY02002400">
    <property type="protein sequence ID" value="KAH9816977.1"/>
    <property type="molecule type" value="Genomic_DNA"/>
</dbReference>
<dbReference type="Gene3D" id="3.40.1090.10">
    <property type="entry name" value="Cytosolic phospholipase A2 catalytic domain"/>
    <property type="match status" value="1"/>
</dbReference>
<dbReference type="InterPro" id="IPR002641">
    <property type="entry name" value="PNPLA_dom"/>
</dbReference>
<dbReference type="GO" id="GO:0047499">
    <property type="term" value="F:calcium-independent phospholipase A2 activity"/>
    <property type="evidence" value="ECO:0007669"/>
    <property type="project" value="TreeGrafter"/>
</dbReference>
<reference evidence="6 7" key="1">
    <citation type="journal article" date="2018" name="IMA Fungus">
        <title>IMA Genome-F 10: Nine draft genome sequences of Claviceps purpurea s.lat., including C. arundinis, C. humidiphila, and C. cf. spartinae, pseudomolecules for the pitch canker pathogen Fusarium circinatum, draft genome of Davidsoniella eucalypti, Grosmannia galeiformis, Quambalaria eucalypti, and Teratosphaeria destructans.</title>
        <authorList>
            <person name="Wingfield B.D."/>
            <person name="Liu M."/>
            <person name="Nguyen H.D."/>
            <person name="Lane F.A."/>
            <person name="Morgan S.W."/>
            <person name="De Vos L."/>
            <person name="Wilken P.M."/>
            <person name="Duong T.A."/>
            <person name="Aylward J."/>
            <person name="Coetzee M.P."/>
            <person name="Dadej K."/>
            <person name="De Beer Z.W."/>
            <person name="Findlay W."/>
            <person name="Havenga M."/>
            <person name="Kolarik M."/>
            <person name="Menzies J.G."/>
            <person name="Naidoo K."/>
            <person name="Pochopski O."/>
            <person name="Shoukouhi P."/>
            <person name="Santana Q.C."/>
            <person name="Seifert K.A."/>
            <person name="Soal N."/>
            <person name="Steenkamp E.T."/>
            <person name="Tatham C.T."/>
            <person name="van der Nest M.A."/>
            <person name="Wingfield M.J."/>
        </authorList>
    </citation>
    <scope>NUCLEOTIDE SEQUENCE [LARGE SCALE GENOMIC DNA]</scope>
    <source>
        <strain evidence="6">CMW44962</strain>
    </source>
</reference>
<keyword evidence="1 4" id="KW-0378">Hydrolase</keyword>
<dbReference type="OrthoDB" id="626167at2759"/>
<evidence type="ECO:0000256" key="1">
    <source>
        <dbReference type="ARBA" id="ARBA00022801"/>
    </source>
</evidence>
<keyword evidence="3 4" id="KW-0443">Lipid metabolism</keyword>
<accession>A0A9W7SJN9</accession>
<feature type="domain" description="PNPLA" evidence="5">
    <location>
        <begin position="5"/>
        <end position="237"/>
    </location>
</feature>
<comment type="caution">
    <text evidence="6">The sequence shown here is derived from an EMBL/GenBank/DDBJ whole genome shotgun (WGS) entry which is preliminary data.</text>
</comment>
<dbReference type="GO" id="GO:0016042">
    <property type="term" value="P:lipid catabolic process"/>
    <property type="evidence" value="ECO:0007669"/>
    <property type="project" value="UniProtKB-UniRule"/>
</dbReference>
<dbReference type="Pfam" id="PF01734">
    <property type="entry name" value="Patatin"/>
    <property type="match status" value="1"/>
</dbReference>
<dbReference type="AlphaFoldDB" id="A0A9W7SJN9"/>
<evidence type="ECO:0000256" key="3">
    <source>
        <dbReference type="ARBA" id="ARBA00023098"/>
    </source>
</evidence>
<keyword evidence="2 4" id="KW-0442">Lipid degradation</keyword>
<dbReference type="PANTHER" id="PTHR24185">
    <property type="entry name" value="CALCIUM-INDEPENDENT PHOSPHOLIPASE A2-GAMMA"/>
    <property type="match status" value="1"/>
</dbReference>
<dbReference type="Proteomes" id="UP001138500">
    <property type="component" value="Unassembled WGS sequence"/>
</dbReference>
<reference evidence="6 7" key="2">
    <citation type="journal article" date="2021" name="Curr. Genet.">
        <title>Genetic response to nitrogen starvation in the aggressive Eucalyptus foliar pathogen Teratosphaeria destructans.</title>
        <authorList>
            <person name="Havenga M."/>
            <person name="Wingfield B.D."/>
            <person name="Wingfield M.J."/>
            <person name="Dreyer L.L."/>
            <person name="Roets F."/>
            <person name="Aylward J."/>
        </authorList>
    </citation>
    <scope>NUCLEOTIDE SEQUENCE [LARGE SCALE GENOMIC DNA]</scope>
    <source>
        <strain evidence="6">CMW44962</strain>
    </source>
</reference>
<dbReference type="PROSITE" id="PS51635">
    <property type="entry name" value="PNPLA"/>
    <property type="match status" value="1"/>
</dbReference>
<protein>
    <submittedName>
        <fullName evidence="6">FabD/lysophospholipase-like protein</fullName>
    </submittedName>
</protein>
<proteinExistence type="predicted"/>
<keyword evidence="7" id="KW-1185">Reference proteome</keyword>
<gene>
    <name evidence="6" type="ORF">Tdes44962_MAKER05553</name>
</gene>
<feature type="active site" description="Proton acceptor" evidence="4">
    <location>
        <position position="224"/>
    </location>
</feature>
<evidence type="ECO:0000256" key="4">
    <source>
        <dbReference type="PROSITE-ProRule" id="PRU01161"/>
    </source>
</evidence>
<name>A0A9W7SJN9_9PEZI</name>
<dbReference type="PANTHER" id="PTHR24185:SF1">
    <property type="entry name" value="CALCIUM-INDEPENDENT PHOSPHOLIPASE A2-GAMMA"/>
    <property type="match status" value="1"/>
</dbReference>
<feature type="short sequence motif" description="GXSXG" evidence="4">
    <location>
        <begin position="59"/>
        <end position="63"/>
    </location>
</feature>
<feature type="short sequence motif" description="GXGXXG" evidence="4">
    <location>
        <begin position="9"/>
        <end position="14"/>
    </location>
</feature>
<evidence type="ECO:0000313" key="6">
    <source>
        <dbReference type="EMBL" id="KAH9816977.1"/>
    </source>
</evidence>
<dbReference type="GO" id="GO:0019369">
    <property type="term" value="P:arachidonate metabolic process"/>
    <property type="evidence" value="ECO:0007669"/>
    <property type="project" value="TreeGrafter"/>
</dbReference>
<evidence type="ECO:0000256" key="2">
    <source>
        <dbReference type="ARBA" id="ARBA00022963"/>
    </source>
</evidence>
<evidence type="ECO:0000313" key="7">
    <source>
        <dbReference type="Proteomes" id="UP001138500"/>
    </source>
</evidence>
<dbReference type="GO" id="GO:0016020">
    <property type="term" value="C:membrane"/>
    <property type="evidence" value="ECO:0007669"/>
    <property type="project" value="TreeGrafter"/>
</dbReference>
<organism evidence="6 7">
    <name type="scientific">Teratosphaeria destructans</name>
    <dbReference type="NCBI Taxonomy" id="418781"/>
    <lineage>
        <taxon>Eukaryota</taxon>
        <taxon>Fungi</taxon>
        <taxon>Dikarya</taxon>
        <taxon>Ascomycota</taxon>
        <taxon>Pezizomycotina</taxon>
        <taxon>Dothideomycetes</taxon>
        <taxon>Dothideomycetidae</taxon>
        <taxon>Mycosphaerellales</taxon>
        <taxon>Teratosphaeriaceae</taxon>
        <taxon>Teratosphaeria</taxon>
    </lineage>
</organism>
<feature type="short sequence motif" description="DGA/G" evidence="4">
    <location>
        <begin position="224"/>
        <end position="226"/>
    </location>
</feature>
<sequence>MESVLSLDGGGMRGYASLLFLQELMREVGEKERLRDDQAGYQGENVVPLPCIYFDYIAGTSTGGLIAIMLGRLRMSVDSALEAYNSLGGRIFGKKRRMGFAWSKYDAEILKAAVKDIISNHCLGEPRQNGDNRLMDPPSDEIDSYCRTACYAVRETDHQGDELYVFRSYIHQQSDAVNSSVLQGLGERNVTDRRNHYIWEAARATTAAPTYFKPLILERYSYMDGGVRANNPSLEALEEVKAMHKLRCTQRCQFRNGVHRHAPCKAASGGIGLMVSVGTGRGAPLSMFGSGNWLRRTLKIFKGAKRKMTETEDTHEVVKRQARVTEGTPAKTRYFRLNVDTGLERFKMDTCRIDKSQGSETNVTLSKMRDITLRYIRENKDDLRITDGSEATVNPVHSTR</sequence>
<dbReference type="InterPro" id="IPR016035">
    <property type="entry name" value="Acyl_Trfase/lysoPLipase"/>
</dbReference>